<name>A0A5B7FGP0_PORTR</name>
<accession>A0A5B7FGP0</accession>
<protein>
    <submittedName>
        <fullName evidence="2">Uncharacterized protein</fullName>
    </submittedName>
</protein>
<dbReference type="Proteomes" id="UP000324222">
    <property type="component" value="Unassembled WGS sequence"/>
</dbReference>
<feature type="compositionally biased region" description="Polar residues" evidence="1">
    <location>
        <begin position="147"/>
        <end position="156"/>
    </location>
</feature>
<evidence type="ECO:0000313" key="3">
    <source>
        <dbReference type="Proteomes" id="UP000324222"/>
    </source>
</evidence>
<keyword evidence="3" id="KW-1185">Reference proteome</keyword>
<evidence type="ECO:0000256" key="1">
    <source>
        <dbReference type="SAM" id="MobiDB-lite"/>
    </source>
</evidence>
<comment type="caution">
    <text evidence="2">The sequence shown here is derived from an EMBL/GenBank/DDBJ whole genome shotgun (WGS) entry which is preliminary data.</text>
</comment>
<reference evidence="2 3" key="1">
    <citation type="submission" date="2019-05" db="EMBL/GenBank/DDBJ databases">
        <title>Another draft genome of Portunus trituberculatus and its Hox gene families provides insights of decapod evolution.</title>
        <authorList>
            <person name="Jeong J.-H."/>
            <person name="Song I."/>
            <person name="Kim S."/>
            <person name="Choi T."/>
            <person name="Kim D."/>
            <person name="Ryu S."/>
            <person name="Kim W."/>
        </authorList>
    </citation>
    <scope>NUCLEOTIDE SEQUENCE [LARGE SCALE GENOMIC DNA]</scope>
    <source>
        <tissue evidence="2">Muscle</tissue>
    </source>
</reference>
<sequence length="156" mass="17213">MMRKECSECSYHEQFKSAQARAVRPCVLRDIQLGTFSSPSLGAKFHFGLPQPWRGPGQARPGRPWGRKAYQLSRPLLCSGLRLRTTEAQNAKNSFTVCKKRHNGGLSQGEKDLIHSPEDYIHLPSACAVRKPSRGRHTPQAAPHLPGSSNTPAADT</sequence>
<evidence type="ECO:0000313" key="2">
    <source>
        <dbReference type="EMBL" id="MPC46451.1"/>
    </source>
</evidence>
<dbReference type="AlphaFoldDB" id="A0A5B7FGP0"/>
<feature type="region of interest" description="Disordered" evidence="1">
    <location>
        <begin position="129"/>
        <end position="156"/>
    </location>
</feature>
<dbReference type="EMBL" id="VSRR010007215">
    <property type="protein sequence ID" value="MPC46451.1"/>
    <property type="molecule type" value="Genomic_DNA"/>
</dbReference>
<gene>
    <name evidence="2" type="ORF">E2C01_040171</name>
</gene>
<organism evidence="2 3">
    <name type="scientific">Portunus trituberculatus</name>
    <name type="common">Swimming crab</name>
    <name type="synonym">Neptunus trituberculatus</name>
    <dbReference type="NCBI Taxonomy" id="210409"/>
    <lineage>
        <taxon>Eukaryota</taxon>
        <taxon>Metazoa</taxon>
        <taxon>Ecdysozoa</taxon>
        <taxon>Arthropoda</taxon>
        <taxon>Crustacea</taxon>
        <taxon>Multicrustacea</taxon>
        <taxon>Malacostraca</taxon>
        <taxon>Eumalacostraca</taxon>
        <taxon>Eucarida</taxon>
        <taxon>Decapoda</taxon>
        <taxon>Pleocyemata</taxon>
        <taxon>Brachyura</taxon>
        <taxon>Eubrachyura</taxon>
        <taxon>Portunoidea</taxon>
        <taxon>Portunidae</taxon>
        <taxon>Portuninae</taxon>
        <taxon>Portunus</taxon>
    </lineage>
</organism>
<proteinExistence type="predicted"/>